<evidence type="ECO:0000256" key="2">
    <source>
        <dbReference type="ARBA" id="ARBA00023015"/>
    </source>
</evidence>
<name>A0A060TAX5_BLAAD</name>
<feature type="region of interest" description="Disordered" evidence="5">
    <location>
        <begin position="207"/>
        <end position="237"/>
    </location>
</feature>
<evidence type="ECO:0000256" key="4">
    <source>
        <dbReference type="ARBA" id="ARBA00023242"/>
    </source>
</evidence>
<evidence type="ECO:0000256" key="3">
    <source>
        <dbReference type="ARBA" id="ARBA00023163"/>
    </source>
</evidence>
<feature type="region of interest" description="Disordered" evidence="5">
    <location>
        <begin position="130"/>
        <end position="158"/>
    </location>
</feature>
<keyword evidence="2" id="KW-0805">Transcription regulation</keyword>
<dbReference type="GO" id="GO:0006357">
    <property type="term" value="P:regulation of transcription by RNA polymerase II"/>
    <property type="evidence" value="ECO:0007669"/>
    <property type="project" value="TreeGrafter"/>
</dbReference>
<accession>A0A060TAX5</accession>
<comment type="subcellular location">
    <subcellularLocation>
        <location evidence="1">Nucleus</location>
    </subcellularLocation>
</comment>
<keyword evidence="3" id="KW-0804">Transcription</keyword>
<dbReference type="EMBL" id="HG937694">
    <property type="protein sequence ID" value="CDP38220.1"/>
    <property type="molecule type" value="Genomic_DNA"/>
</dbReference>
<feature type="compositionally biased region" description="Polar residues" evidence="5">
    <location>
        <begin position="23"/>
        <end position="34"/>
    </location>
</feature>
<keyword evidence="4" id="KW-0539">Nucleus</keyword>
<organism evidence="6">
    <name type="scientific">Blastobotrys adeninivorans</name>
    <name type="common">Yeast</name>
    <name type="synonym">Arxula adeninivorans</name>
    <dbReference type="NCBI Taxonomy" id="409370"/>
    <lineage>
        <taxon>Eukaryota</taxon>
        <taxon>Fungi</taxon>
        <taxon>Dikarya</taxon>
        <taxon>Ascomycota</taxon>
        <taxon>Saccharomycotina</taxon>
        <taxon>Dipodascomycetes</taxon>
        <taxon>Dipodascales</taxon>
        <taxon>Trichomonascaceae</taxon>
        <taxon>Blastobotrys</taxon>
    </lineage>
</organism>
<feature type="compositionally biased region" description="Low complexity" evidence="5">
    <location>
        <begin position="220"/>
        <end position="231"/>
    </location>
</feature>
<feature type="compositionally biased region" description="Basic and acidic residues" evidence="5">
    <location>
        <begin position="210"/>
        <end position="219"/>
    </location>
</feature>
<dbReference type="InterPro" id="IPR024738">
    <property type="entry name" value="Hfi1/Tada1"/>
</dbReference>
<evidence type="ECO:0000313" key="6">
    <source>
        <dbReference type="EMBL" id="CDP38220.1"/>
    </source>
</evidence>
<dbReference type="PANTHER" id="PTHR21277">
    <property type="entry name" value="TRANSCRIPTIONAL ADAPTER 1"/>
    <property type="match status" value="1"/>
</dbReference>
<feature type="region of interest" description="Disordered" evidence="5">
    <location>
        <begin position="1"/>
        <end position="55"/>
    </location>
</feature>
<dbReference type="Pfam" id="PF12767">
    <property type="entry name" value="SAGA-Tad1"/>
    <property type="match status" value="1"/>
</dbReference>
<dbReference type="GO" id="GO:0005634">
    <property type="term" value="C:nucleus"/>
    <property type="evidence" value="ECO:0007669"/>
    <property type="project" value="UniProtKB-SubCell"/>
</dbReference>
<dbReference type="GO" id="GO:0000124">
    <property type="term" value="C:SAGA complex"/>
    <property type="evidence" value="ECO:0007669"/>
    <property type="project" value="TreeGrafter"/>
</dbReference>
<evidence type="ECO:0000256" key="5">
    <source>
        <dbReference type="SAM" id="MobiDB-lite"/>
    </source>
</evidence>
<reference evidence="6" key="2">
    <citation type="submission" date="2014-06" db="EMBL/GenBank/DDBJ databases">
        <title>The complete genome of Blastobotrys (Arxula) adeninivorans LS3 - a yeast of biotechnological interest.</title>
        <authorList>
            <person name="Kunze G."/>
            <person name="Gaillardin C."/>
            <person name="Czernicka M."/>
            <person name="Durrens P."/>
            <person name="Martin T."/>
            <person name="Boer E."/>
            <person name="Gabaldon T."/>
            <person name="Cruz J."/>
            <person name="Talla E."/>
            <person name="Marck C."/>
            <person name="Goffeau A."/>
            <person name="Barbe V."/>
            <person name="Baret P."/>
            <person name="Baronian K."/>
            <person name="Beier S."/>
            <person name="Bleykasten C."/>
            <person name="Bode R."/>
            <person name="Casaregola S."/>
            <person name="Despons L."/>
            <person name="Fairhead C."/>
            <person name="Giersberg M."/>
            <person name="Gierski P."/>
            <person name="Hahnel U."/>
            <person name="Hartmann A."/>
            <person name="Jankowska D."/>
            <person name="Jubin C."/>
            <person name="Jung P."/>
            <person name="Lafontaine I."/>
            <person name="Leh-Louis V."/>
            <person name="Lemaire M."/>
            <person name="Marcet-Houben M."/>
            <person name="Mascher M."/>
            <person name="Morel G."/>
            <person name="Richard G.-F."/>
            <person name="Riechen J."/>
            <person name="Sacerdot C."/>
            <person name="Sarkar A."/>
            <person name="Savel G."/>
            <person name="Schacherer J."/>
            <person name="Sherman D."/>
            <person name="Straub M.-L."/>
            <person name="Stein N."/>
            <person name="Thierry A."/>
            <person name="Trautwein-Schult A."/>
            <person name="Westhof E."/>
            <person name="Worch S."/>
            <person name="Dujon B."/>
            <person name="Souciet J.-L."/>
            <person name="Wincker P."/>
            <person name="Scholz U."/>
            <person name="Neuveglise N."/>
        </authorList>
    </citation>
    <scope>NUCLEOTIDE SEQUENCE</scope>
    <source>
        <strain evidence="6">LS3</strain>
    </source>
</reference>
<dbReference type="PANTHER" id="PTHR21277:SF5">
    <property type="entry name" value="TRANSCRIPTIONAL ADAPTER 1"/>
    <property type="match status" value="1"/>
</dbReference>
<evidence type="ECO:0000256" key="1">
    <source>
        <dbReference type="ARBA" id="ARBA00004123"/>
    </source>
</evidence>
<gene>
    <name evidence="6" type="ORF">GNLVRS02_ARAD1D29832g</name>
</gene>
<protein>
    <submittedName>
        <fullName evidence="6">ARAD1D29832p</fullName>
    </submittedName>
</protein>
<dbReference type="PhylomeDB" id="A0A060TAX5"/>
<dbReference type="AlphaFoldDB" id="A0A060TAX5"/>
<sequence length="400" mass="43746">MSESPATAMMNGSVDKAEHPGTITPSTVEINGSVNGAAGSPNAHGSALATPNGVSPGKRIEMDSMMADFQKNLGPKWDKYRDTVTHFLIGKLTRVELQQELEPILDKNMIRMHNHFMLANLANALRDGPQGEGGSGILSGWSKKSRDGPSRNVKGDSQLAKIKEDIMGLSVRERKRIKAVAKESSKRAPLPSAVTATRQAILPKIPFVSNDKDSSDQKHQQQQQQQTQQTQDAKIANGTSQTWTQDIIHSYEAPLASETYELPDNDTLAARMLGISLEQGLLQGVDKNCPELLLVGLEQYLKDLLQETVTRVRLRKRGATNDCLTAEDFAMVLESSATCFVEMNGPTEKLRDVYLADEHTDEEKEVADNDVVMEEASNGGSADHNDPGLKQLLHEILASH</sequence>
<reference evidence="6" key="1">
    <citation type="submission" date="2014-02" db="EMBL/GenBank/DDBJ databases">
        <authorList>
            <person name="Genoscope - CEA"/>
        </authorList>
    </citation>
    <scope>NUCLEOTIDE SEQUENCE</scope>
    <source>
        <strain evidence="6">LS3</strain>
    </source>
</reference>
<dbReference type="CDD" id="cd22933">
    <property type="entry name" value="HFD_HFI1"/>
    <property type="match status" value="1"/>
</dbReference>
<dbReference type="GO" id="GO:0003713">
    <property type="term" value="F:transcription coactivator activity"/>
    <property type="evidence" value="ECO:0007669"/>
    <property type="project" value="TreeGrafter"/>
</dbReference>
<proteinExistence type="predicted"/>